<accession>A0A4R1BSL6</accession>
<keyword evidence="2" id="KW-1133">Transmembrane helix</keyword>
<organism evidence="3 4">
    <name type="scientific">Rubrobacter taiwanensis</name>
    <dbReference type="NCBI Taxonomy" id="185139"/>
    <lineage>
        <taxon>Bacteria</taxon>
        <taxon>Bacillati</taxon>
        <taxon>Actinomycetota</taxon>
        <taxon>Rubrobacteria</taxon>
        <taxon>Rubrobacterales</taxon>
        <taxon>Rubrobacteraceae</taxon>
        <taxon>Rubrobacter</taxon>
    </lineage>
</organism>
<keyword evidence="2" id="KW-0812">Transmembrane</keyword>
<sequence>MAEALIYIAGAGAALLAGDYGGRALFRAGIPDEYVFPVLLVAGVLGFWSGLFLTHTAALLAFALFTFALVHQIADQWRNEARRLKNENKRLSYALDAEKRRVERLRKHPDKSG</sequence>
<evidence type="ECO:0000256" key="1">
    <source>
        <dbReference type="SAM" id="Coils"/>
    </source>
</evidence>
<dbReference type="Proteomes" id="UP000295244">
    <property type="component" value="Unassembled WGS sequence"/>
</dbReference>
<dbReference type="RefSeq" id="WP_132687037.1">
    <property type="nucleotide sequence ID" value="NZ_SKBU01000001.1"/>
</dbReference>
<gene>
    <name evidence="3" type="ORF">E0L93_00055</name>
</gene>
<feature type="coiled-coil region" evidence="1">
    <location>
        <begin position="74"/>
        <end position="101"/>
    </location>
</feature>
<feature type="transmembrane region" description="Helical" evidence="2">
    <location>
        <begin position="57"/>
        <end position="74"/>
    </location>
</feature>
<dbReference type="AlphaFoldDB" id="A0A4R1BSL6"/>
<feature type="transmembrane region" description="Helical" evidence="2">
    <location>
        <begin position="6"/>
        <end position="22"/>
    </location>
</feature>
<evidence type="ECO:0000313" key="3">
    <source>
        <dbReference type="EMBL" id="TCJ20661.1"/>
    </source>
</evidence>
<reference evidence="3 4" key="1">
    <citation type="submission" date="2019-03" db="EMBL/GenBank/DDBJ databases">
        <title>Whole genome sequence of a novel Rubrobacter taiwanensis strain, isolated from Yellowstone National Park.</title>
        <authorList>
            <person name="Freed S."/>
            <person name="Ramaley R.F."/>
            <person name="Kyndt J.A."/>
        </authorList>
    </citation>
    <scope>NUCLEOTIDE SEQUENCE [LARGE SCALE GENOMIC DNA]</scope>
    <source>
        <strain evidence="3 4">Yellowstone</strain>
    </source>
</reference>
<comment type="caution">
    <text evidence="3">The sequence shown here is derived from an EMBL/GenBank/DDBJ whole genome shotgun (WGS) entry which is preliminary data.</text>
</comment>
<evidence type="ECO:0000313" key="4">
    <source>
        <dbReference type="Proteomes" id="UP000295244"/>
    </source>
</evidence>
<protein>
    <recommendedName>
        <fullName evidence="5">DUF4491 family protein</fullName>
    </recommendedName>
</protein>
<keyword evidence="1" id="KW-0175">Coiled coil</keyword>
<keyword evidence="4" id="KW-1185">Reference proteome</keyword>
<keyword evidence="2" id="KW-0472">Membrane</keyword>
<proteinExistence type="predicted"/>
<evidence type="ECO:0008006" key="5">
    <source>
        <dbReference type="Google" id="ProtNLM"/>
    </source>
</evidence>
<dbReference type="EMBL" id="SKBU01000001">
    <property type="protein sequence ID" value="TCJ20661.1"/>
    <property type="molecule type" value="Genomic_DNA"/>
</dbReference>
<name>A0A4R1BSL6_9ACTN</name>
<evidence type="ECO:0000256" key="2">
    <source>
        <dbReference type="SAM" id="Phobius"/>
    </source>
</evidence>